<evidence type="ECO:0000256" key="3">
    <source>
        <dbReference type="ARBA" id="ARBA00022827"/>
    </source>
</evidence>
<dbReference type="InterPro" id="IPR036774">
    <property type="entry name" value="ERV/ALR_sulphydryl_oxid_sf"/>
</dbReference>
<dbReference type="Gene3D" id="1.20.120.310">
    <property type="entry name" value="ERV/ALR sulfhydryl oxidase domain"/>
    <property type="match status" value="1"/>
</dbReference>
<evidence type="ECO:0000256" key="4">
    <source>
        <dbReference type="ARBA" id="ARBA00023002"/>
    </source>
</evidence>
<comment type="catalytic activity">
    <reaction evidence="6">
        <text>2 R'C(R)SH + O2 = R'C(R)S-S(R)CR' + H2O2</text>
        <dbReference type="Rhea" id="RHEA:17357"/>
        <dbReference type="ChEBI" id="CHEBI:15379"/>
        <dbReference type="ChEBI" id="CHEBI:16240"/>
        <dbReference type="ChEBI" id="CHEBI:16520"/>
        <dbReference type="ChEBI" id="CHEBI:17412"/>
        <dbReference type="EC" id="1.8.3.2"/>
    </reaction>
</comment>
<dbReference type="EC" id="1.8.3.2" evidence="6"/>
<dbReference type="Proteomes" id="UP000557566">
    <property type="component" value="Unassembled WGS sequence"/>
</dbReference>
<evidence type="ECO:0000313" key="9">
    <source>
        <dbReference type="EMBL" id="KAF4512760.1"/>
    </source>
</evidence>
<dbReference type="EMBL" id="JAAVMX010000001">
    <property type="protein sequence ID" value="KAF4512760.1"/>
    <property type="molecule type" value="Genomic_DNA"/>
</dbReference>
<gene>
    <name evidence="9" type="ORF">G6O67_000104</name>
</gene>
<reference evidence="9 10" key="1">
    <citation type="journal article" date="2020" name="Genome Biol. Evol.">
        <title>A new high-quality draft genome assembly of the Chinese cordyceps Ophiocordyceps sinensis.</title>
        <authorList>
            <person name="Shu R."/>
            <person name="Zhang J."/>
            <person name="Meng Q."/>
            <person name="Zhang H."/>
            <person name="Zhou G."/>
            <person name="Li M."/>
            <person name="Wu P."/>
            <person name="Zhao Y."/>
            <person name="Chen C."/>
            <person name="Qin Q."/>
        </authorList>
    </citation>
    <scope>NUCLEOTIDE SEQUENCE [LARGE SCALE GENOMIC DNA]</scope>
    <source>
        <strain evidence="9 10">IOZ07</strain>
    </source>
</reference>
<dbReference type="FunFam" id="1.20.120.310:FF:000002">
    <property type="entry name" value="Sulfhydryl oxidase"/>
    <property type="match status" value="1"/>
</dbReference>
<dbReference type="PROSITE" id="PS51324">
    <property type="entry name" value="ERV_ALR"/>
    <property type="match status" value="1"/>
</dbReference>
<evidence type="ECO:0000256" key="7">
    <source>
        <dbReference type="SAM" id="MobiDB-lite"/>
    </source>
</evidence>
<protein>
    <recommendedName>
        <fullName evidence="6">Sulfhydryl oxidase</fullName>
        <ecNumber evidence="6">1.8.3.2</ecNumber>
    </recommendedName>
</protein>
<dbReference type="Pfam" id="PF04777">
    <property type="entry name" value="Evr1_Alr"/>
    <property type="match status" value="1"/>
</dbReference>
<accession>A0A8H4PYM3</accession>
<evidence type="ECO:0000256" key="5">
    <source>
        <dbReference type="ARBA" id="ARBA00023157"/>
    </source>
</evidence>
<name>A0A8H4PYM3_9HYPO</name>
<evidence type="ECO:0000256" key="2">
    <source>
        <dbReference type="ARBA" id="ARBA00022630"/>
    </source>
</evidence>
<comment type="caution">
    <text evidence="9">The sequence shown here is derived from an EMBL/GenBank/DDBJ whole genome shotgun (WGS) entry which is preliminary data.</text>
</comment>
<dbReference type="InterPro" id="IPR039799">
    <property type="entry name" value="ALR/ERV"/>
</dbReference>
<keyword evidence="4 6" id="KW-0560">Oxidoreductase</keyword>
<evidence type="ECO:0000313" key="10">
    <source>
        <dbReference type="Proteomes" id="UP000557566"/>
    </source>
</evidence>
<evidence type="ECO:0000256" key="6">
    <source>
        <dbReference type="RuleBase" id="RU371123"/>
    </source>
</evidence>
<feature type="region of interest" description="Disordered" evidence="7">
    <location>
        <begin position="198"/>
        <end position="243"/>
    </location>
</feature>
<feature type="domain" description="ERV/ALR sulfhydryl oxidase" evidence="8">
    <location>
        <begin position="93"/>
        <end position="193"/>
    </location>
</feature>
<comment type="cofactor">
    <cofactor evidence="1 6">
        <name>FAD</name>
        <dbReference type="ChEBI" id="CHEBI:57692"/>
    </cofactor>
</comment>
<dbReference type="SUPFAM" id="SSF69000">
    <property type="entry name" value="FAD-dependent thiol oxidase"/>
    <property type="match status" value="1"/>
</dbReference>
<dbReference type="AlphaFoldDB" id="A0A8H4PYM3"/>
<dbReference type="GO" id="GO:0016971">
    <property type="term" value="F:flavin-dependent sulfhydryl oxidase activity"/>
    <property type="evidence" value="ECO:0007669"/>
    <property type="project" value="InterPro"/>
</dbReference>
<organism evidence="9 10">
    <name type="scientific">Ophiocordyceps sinensis</name>
    <dbReference type="NCBI Taxonomy" id="72228"/>
    <lineage>
        <taxon>Eukaryota</taxon>
        <taxon>Fungi</taxon>
        <taxon>Dikarya</taxon>
        <taxon>Ascomycota</taxon>
        <taxon>Pezizomycotina</taxon>
        <taxon>Sordariomycetes</taxon>
        <taxon>Hypocreomycetidae</taxon>
        <taxon>Hypocreales</taxon>
        <taxon>Ophiocordycipitaceae</taxon>
        <taxon>Ophiocordyceps</taxon>
    </lineage>
</organism>
<keyword evidence="2 6" id="KW-0285">Flavoprotein</keyword>
<dbReference type="PANTHER" id="PTHR12645:SF1">
    <property type="entry name" value="FAD-LINKED SULFHYDRYL OXIDASE ERV2"/>
    <property type="match status" value="1"/>
</dbReference>
<proteinExistence type="predicted"/>
<evidence type="ECO:0000259" key="8">
    <source>
        <dbReference type="PROSITE" id="PS51324"/>
    </source>
</evidence>
<keyword evidence="5" id="KW-1015">Disulfide bond</keyword>
<dbReference type="InterPro" id="IPR017905">
    <property type="entry name" value="ERV/ALR_sulphydryl_oxidase"/>
</dbReference>
<dbReference type="GO" id="GO:0050660">
    <property type="term" value="F:flavin adenine dinucleotide binding"/>
    <property type="evidence" value="ECO:0007669"/>
    <property type="project" value="TreeGrafter"/>
</dbReference>
<keyword evidence="3 6" id="KW-0274">FAD</keyword>
<dbReference type="PANTHER" id="PTHR12645">
    <property type="entry name" value="ALR/ERV"/>
    <property type="match status" value="1"/>
</dbReference>
<dbReference type="OrthoDB" id="59470at2759"/>
<keyword evidence="10" id="KW-1185">Reference proteome</keyword>
<evidence type="ECO:0000256" key="1">
    <source>
        <dbReference type="ARBA" id="ARBA00001974"/>
    </source>
</evidence>
<sequence>MARRQHLALTLLVVVSFLFSISYLYSGRGSLSAHDAARLLKTVRDKAQSPLSKVPTSFKPAAPVAAKPGPGFELSDAPGSLLDGESMAPKLENATLKAELGRATWKFLHTVAAKYPEKPTPEHRKTFELFFLSFGKLYPCGDCAKHFRALLKEMPPQTSSRNSAAGWLCEVHNKVNRRLRKPIFDCNNIGDFYDCGCGDDKKDKDGKDKDGKAKDGKDTADKKVTDKKGMDKNIKADDSSKGK</sequence>
<dbReference type="GO" id="GO:0005739">
    <property type="term" value="C:mitochondrion"/>
    <property type="evidence" value="ECO:0007669"/>
    <property type="project" value="TreeGrafter"/>
</dbReference>